<feature type="compositionally biased region" description="Low complexity" evidence="1">
    <location>
        <begin position="153"/>
        <end position="166"/>
    </location>
</feature>
<name>F2RC92_STRVP</name>
<dbReference type="EMBL" id="FR845719">
    <property type="protein sequence ID" value="CCA59343.1"/>
    <property type="molecule type" value="Genomic_DNA"/>
</dbReference>
<sequence>MAVALFAALMGLKMIKPSVVLLHNLAQAVGADSTARAAKYVLWQLRPEVANQPAHGWGSLIFVVVVPTPLKVPMWWLMERRMARGAIFRHRATMRALDTLNLCAAAYRQPPGGRASQLRDLDWGLRAVEHAILRAHRHAGTIPRRSVRRAAARSRGAGCRSPASRSPENRRRAG</sequence>
<evidence type="ECO:0000256" key="1">
    <source>
        <dbReference type="SAM" id="MobiDB-lite"/>
    </source>
</evidence>
<reference evidence="2 3" key="1">
    <citation type="journal article" date="2011" name="BMC Genomics">
        <title>Genome-wide analysis of the role of GlnR in Streptomyces venezuelae provides new insights into global nitrogen regulation in actinomycetes.</title>
        <authorList>
            <person name="Pullan S.T."/>
            <person name="Bibb M.J."/>
            <person name="Merrick M."/>
        </authorList>
    </citation>
    <scope>NUCLEOTIDE SEQUENCE [LARGE SCALE GENOMIC DNA]</scope>
    <source>
        <strain evidence="2">ATCC 10712</strain>
    </source>
</reference>
<dbReference type="AlphaFoldDB" id="F2RC92"/>
<accession>F2RC92</accession>
<protein>
    <submittedName>
        <fullName evidence="2">Uncharacterized protein</fullName>
    </submittedName>
</protein>
<dbReference type="Proteomes" id="UP000006854">
    <property type="component" value="Chromosome"/>
</dbReference>
<dbReference type="HOGENOM" id="CLU_1539233_0_0_11"/>
<evidence type="ECO:0000313" key="2">
    <source>
        <dbReference type="EMBL" id="CCA59343.1"/>
    </source>
</evidence>
<keyword evidence="3" id="KW-1185">Reference proteome</keyword>
<dbReference type="KEGG" id="sve:SVEN_6057"/>
<gene>
    <name evidence="2" type="ordered locus">SVEN_6057</name>
</gene>
<proteinExistence type="predicted"/>
<organism evidence="2 3">
    <name type="scientific">Streptomyces venezuelae (strain ATCC 10712 / CBS 650.69 / DSM 40230 / JCM 4526 / NBRC 13096 / PD 04745)</name>
    <dbReference type="NCBI Taxonomy" id="953739"/>
    <lineage>
        <taxon>Bacteria</taxon>
        <taxon>Bacillati</taxon>
        <taxon>Actinomycetota</taxon>
        <taxon>Actinomycetes</taxon>
        <taxon>Kitasatosporales</taxon>
        <taxon>Streptomycetaceae</taxon>
        <taxon>Streptomyces</taxon>
    </lineage>
</organism>
<evidence type="ECO:0000313" key="3">
    <source>
        <dbReference type="Proteomes" id="UP000006854"/>
    </source>
</evidence>
<feature type="region of interest" description="Disordered" evidence="1">
    <location>
        <begin position="143"/>
        <end position="174"/>
    </location>
</feature>
<feature type="compositionally biased region" description="Basic residues" evidence="1">
    <location>
        <begin position="143"/>
        <end position="152"/>
    </location>
</feature>